<gene>
    <name evidence="2" type="ORF">OXX778_LOCUS4254</name>
</gene>
<comment type="caution">
    <text evidence="2">The sequence shown here is derived from an EMBL/GenBank/DDBJ whole genome shotgun (WGS) entry which is preliminary data.</text>
</comment>
<dbReference type="PANTHER" id="PTHR36299:SF2">
    <property type="entry name" value="DUF4773 DOMAIN-CONTAINING PROTEIN"/>
    <property type="match status" value="1"/>
</dbReference>
<accession>A0A813PME0</accession>
<feature type="domain" description="DUF4773" evidence="1">
    <location>
        <begin position="73"/>
        <end position="186"/>
    </location>
</feature>
<dbReference type="Proteomes" id="UP000663879">
    <property type="component" value="Unassembled WGS sequence"/>
</dbReference>
<dbReference type="PANTHER" id="PTHR36299">
    <property type="entry name" value="AGAP008005-PA"/>
    <property type="match status" value="1"/>
</dbReference>
<evidence type="ECO:0000313" key="2">
    <source>
        <dbReference type="EMBL" id="CAF0757528.1"/>
    </source>
</evidence>
<dbReference type="InterPro" id="IPR031941">
    <property type="entry name" value="DUF4773"/>
</dbReference>
<evidence type="ECO:0000313" key="3">
    <source>
        <dbReference type="Proteomes" id="UP000663879"/>
    </source>
</evidence>
<sequence>MNFKIYLLVVASVFLKTEAFIIYPFNLISRPFDLKESLFNWNIYQVQNQSAFEESNEINSNETYVKRNYAYGCKCEERSCVCCSHIEIERIKLNQTGCLVMNYTNLDNLELTFKLDDKVLYNRSISLANPPDLCFATPIPLVNFCLKFYQIDARNKSLSGSVDLIVKLDGVKIARIKLGTFHFGKKTFFQQNSIMTVYLNKNNSIFEYANEMNNLEQFNMAAKNLISNTYEKFVNDFEKLPSLPKISMNFQPDTFFKSFFRSFFGSENTKNSSQECDHSLFQQQRSQTQQDDKDHLFSEHEDHIVYKTRNYNLTVKRRTIFSKNSNRNYCLLYSKTKAFK</sequence>
<dbReference type="AlphaFoldDB" id="A0A813PME0"/>
<keyword evidence="3" id="KW-1185">Reference proteome</keyword>
<proteinExistence type="predicted"/>
<organism evidence="2 3">
    <name type="scientific">Brachionus calyciflorus</name>
    <dbReference type="NCBI Taxonomy" id="104777"/>
    <lineage>
        <taxon>Eukaryota</taxon>
        <taxon>Metazoa</taxon>
        <taxon>Spiralia</taxon>
        <taxon>Gnathifera</taxon>
        <taxon>Rotifera</taxon>
        <taxon>Eurotatoria</taxon>
        <taxon>Monogononta</taxon>
        <taxon>Pseudotrocha</taxon>
        <taxon>Ploima</taxon>
        <taxon>Brachionidae</taxon>
        <taxon>Brachionus</taxon>
    </lineage>
</organism>
<evidence type="ECO:0000259" key="1">
    <source>
        <dbReference type="Pfam" id="PF15998"/>
    </source>
</evidence>
<reference evidence="2" key="1">
    <citation type="submission" date="2021-02" db="EMBL/GenBank/DDBJ databases">
        <authorList>
            <person name="Nowell W R."/>
        </authorList>
    </citation>
    <scope>NUCLEOTIDE SEQUENCE</scope>
    <source>
        <strain evidence="2">Ploen Becks lab</strain>
    </source>
</reference>
<dbReference type="OrthoDB" id="5952164at2759"/>
<protein>
    <recommendedName>
        <fullName evidence="1">DUF4773 domain-containing protein</fullName>
    </recommendedName>
</protein>
<dbReference type="EMBL" id="CAJNOC010000409">
    <property type="protein sequence ID" value="CAF0757528.1"/>
    <property type="molecule type" value="Genomic_DNA"/>
</dbReference>
<name>A0A813PME0_9BILA</name>
<dbReference type="Pfam" id="PF15998">
    <property type="entry name" value="DUF4773"/>
    <property type="match status" value="1"/>
</dbReference>